<protein>
    <submittedName>
        <fullName evidence="1">CRISPR-associated protein, Cse2 family</fullName>
    </submittedName>
</protein>
<dbReference type="NCBIfam" id="TIGR02548">
    <property type="entry name" value="casB_cse2"/>
    <property type="match status" value="1"/>
</dbReference>
<evidence type="ECO:0000313" key="1">
    <source>
        <dbReference type="EMBL" id="SIO11586.1"/>
    </source>
</evidence>
<name>A0A1N6GVP1_9PROT</name>
<dbReference type="CDD" id="cd09731">
    <property type="entry name" value="Cse2_I-E"/>
    <property type="match status" value="1"/>
</dbReference>
<dbReference type="Proteomes" id="UP000185062">
    <property type="component" value="Unassembled WGS sequence"/>
</dbReference>
<reference evidence="1 2" key="1">
    <citation type="submission" date="2016-12" db="EMBL/GenBank/DDBJ databases">
        <authorList>
            <person name="Song W.-J."/>
            <person name="Kurnit D.M."/>
        </authorList>
    </citation>
    <scope>NUCLEOTIDE SEQUENCE [LARGE SCALE GENOMIC DNA]</scope>
    <source>
        <strain evidence="1 2">ATCC 49181</strain>
    </source>
</reference>
<dbReference type="AlphaFoldDB" id="A0A1N6GVP1"/>
<gene>
    <name evidence="1" type="ORF">SAMN02743940_0887</name>
</gene>
<keyword evidence="2" id="KW-1185">Reference proteome</keyword>
<dbReference type="RefSeq" id="WP_036572415.1">
    <property type="nucleotide sequence ID" value="NZ_FSRO01000001.1"/>
</dbReference>
<sequence>MNNDIGHETKEKMDSSRKKQEAFVDYIIHCCQIDSGLRAALKRADNPATEYQSWEILAGFQINLEKENQRLPYASIAAAIARAKIDQNGVVKIGQAIARCYEDGNASAQAKIKLRRLLACDSVPEVCRILRALFSLIESRSNIILDYSSLLNDLLLFSLNERQAGIKTAWAQGFYSKSVEGNQDE</sequence>
<dbReference type="InterPro" id="IPR038287">
    <property type="entry name" value="Cse2_sf"/>
</dbReference>
<organism evidence="1 2">
    <name type="scientific">Nitrosomonas cryotolerans ATCC 49181</name>
    <dbReference type="NCBI Taxonomy" id="1131553"/>
    <lineage>
        <taxon>Bacteria</taxon>
        <taxon>Pseudomonadati</taxon>
        <taxon>Pseudomonadota</taxon>
        <taxon>Betaproteobacteria</taxon>
        <taxon>Nitrosomonadales</taxon>
        <taxon>Nitrosomonadaceae</taxon>
        <taxon>Nitrosomonas</taxon>
    </lineage>
</organism>
<dbReference type="Gene3D" id="1.10.520.40">
    <property type="entry name" value="CRISPR-associated protein Cse2"/>
    <property type="match status" value="1"/>
</dbReference>
<dbReference type="Pfam" id="PF09485">
    <property type="entry name" value="CRISPR_Cse2"/>
    <property type="match status" value="1"/>
</dbReference>
<dbReference type="EMBL" id="FSRO01000001">
    <property type="protein sequence ID" value="SIO11586.1"/>
    <property type="molecule type" value="Genomic_DNA"/>
</dbReference>
<proteinExistence type="predicted"/>
<evidence type="ECO:0000313" key="2">
    <source>
        <dbReference type="Proteomes" id="UP000185062"/>
    </source>
</evidence>
<dbReference type="InterPro" id="IPR013382">
    <property type="entry name" value="CRISPR-assoc_prot_Cse2"/>
</dbReference>
<dbReference type="STRING" id="44575.SAMN05216419_100295"/>
<accession>A0A1N6GVP1</accession>
<dbReference type="eggNOG" id="ENOG50308KI">
    <property type="taxonomic scope" value="Bacteria"/>
</dbReference>